<protein>
    <submittedName>
        <fullName evidence="1">Uncharacterized protein</fullName>
    </submittedName>
</protein>
<sequence length="229" mass="26939">MFGFIHDILARFLGGAAPSMEDDEDDVTDEIEDDYDYITDEYLDFKHAEILRLMLRQILGYSVSSENDLRHFTAKRIASIRAANHHSCPELVYCWSVLIRMRDVQGRTSDLVELLDLFRIPLDRHCPPTSNTVWETLASMLKSPAARLLCKPPNKVNNTTAKDLIEAWRKELEPIRDYEHEPPIWYGWEDHHSRKSRPVRWRDEDETVHTRDVDDDFVLVYYEENSDDD</sequence>
<dbReference type="EMBL" id="ML978712">
    <property type="protein sequence ID" value="KAF2090594.1"/>
    <property type="molecule type" value="Genomic_DNA"/>
</dbReference>
<dbReference type="AlphaFoldDB" id="A0A9P4M269"/>
<accession>A0A9P4M269</accession>
<keyword evidence="2" id="KW-1185">Reference proteome</keyword>
<dbReference type="Proteomes" id="UP000799776">
    <property type="component" value="Unassembled WGS sequence"/>
</dbReference>
<evidence type="ECO:0000313" key="1">
    <source>
        <dbReference type="EMBL" id="KAF2090594.1"/>
    </source>
</evidence>
<gene>
    <name evidence="1" type="ORF">K490DRAFT_61914</name>
</gene>
<comment type="caution">
    <text evidence="1">The sequence shown here is derived from an EMBL/GenBank/DDBJ whole genome shotgun (WGS) entry which is preliminary data.</text>
</comment>
<organism evidence="1 2">
    <name type="scientific">Saccharata proteae CBS 121410</name>
    <dbReference type="NCBI Taxonomy" id="1314787"/>
    <lineage>
        <taxon>Eukaryota</taxon>
        <taxon>Fungi</taxon>
        <taxon>Dikarya</taxon>
        <taxon>Ascomycota</taxon>
        <taxon>Pezizomycotina</taxon>
        <taxon>Dothideomycetes</taxon>
        <taxon>Dothideomycetes incertae sedis</taxon>
        <taxon>Botryosphaeriales</taxon>
        <taxon>Saccharataceae</taxon>
        <taxon>Saccharata</taxon>
    </lineage>
</organism>
<proteinExistence type="predicted"/>
<evidence type="ECO:0000313" key="2">
    <source>
        <dbReference type="Proteomes" id="UP000799776"/>
    </source>
</evidence>
<name>A0A9P4M269_9PEZI</name>
<reference evidence="1" key="1">
    <citation type="journal article" date="2020" name="Stud. Mycol.">
        <title>101 Dothideomycetes genomes: a test case for predicting lifestyles and emergence of pathogens.</title>
        <authorList>
            <person name="Haridas S."/>
            <person name="Albert R."/>
            <person name="Binder M."/>
            <person name="Bloem J."/>
            <person name="Labutti K."/>
            <person name="Salamov A."/>
            <person name="Andreopoulos B."/>
            <person name="Baker S."/>
            <person name="Barry K."/>
            <person name="Bills G."/>
            <person name="Bluhm B."/>
            <person name="Cannon C."/>
            <person name="Castanera R."/>
            <person name="Culley D."/>
            <person name="Daum C."/>
            <person name="Ezra D."/>
            <person name="Gonzalez J."/>
            <person name="Henrissat B."/>
            <person name="Kuo A."/>
            <person name="Liang C."/>
            <person name="Lipzen A."/>
            <person name="Lutzoni F."/>
            <person name="Magnuson J."/>
            <person name="Mondo S."/>
            <person name="Nolan M."/>
            <person name="Ohm R."/>
            <person name="Pangilinan J."/>
            <person name="Park H.-J."/>
            <person name="Ramirez L."/>
            <person name="Alfaro M."/>
            <person name="Sun H."/>
            <person name="Tritt A."/>
            <person name="Yoshinaga Y."/>
            <person name="Zwiers L.-H."/>
            <person name="Turgeon B."/>
            <person name="Goodwin S."/>
            <person name="Spatafora J."/>
            <person name="Crous P."/>
            <person name="Grigoriev I."/>
        </authorList>
    </citation>
    <scope>NUCLEOTIDE SEQUENCE</scope>
    <source>
        <strain evidence="1">CBS 121410</strain>
    </source>
</reference>